<feature type="compositionally biased region" description="Polar residues" evidence="1">
    <location>
        <begin position="12"/>
        <end position="26"/>
    </location>
</feature>
<evidence type="ECO:0000313" key="3">
    <source>
        <dbReference type="Proteomes" id="UP001140094"/>
    </source>
</evidence>
<dbReference type="AlphaFoldDB" id="A0A9W8LS22"/>
<feature type="compositionally biased region" description="Basic and acidic residues" evidence="1">
    <location>
        <begin position="1"/>
        <end position="11"/>
    </location>
</feature>
<gene>
    <name evidence="2" type="ORF">H4R20_004087</name>
</gene>
<evidence type="ECO:0000313" key="2">
    <source>
        <dbReference type="EMBL" id="KAJ2800376.1"/>
    </source>
</evidence>
<evidence type="ECO:0000256" key="1">
    <source>
        <dbReference type="SAM" id="MobiDB-lite"/>
    </source>
</evidence>
<feature type="compositionally biased region" description="Low complexity" evidence="1">
    <location>
        <begin position="71"/>
        <end position="80"/>
    </location>
</feature>
<reference evidence="2" key="1">
    <citation type="submission" date="2022-07" db="EMBL/GenBank/DDBJ databases">
        <title>Phylogenomic reconstructions and comparative analyses of Kickxellomycotina fungi.</title>
        <authorList>
            <person name="Reynolds N.K."/>
            <person name="Stajich J.E."/>
            <person name="Barry K."/>
            <person name="Grigoriev I.V."/>
            <person name="Crous P."/>
            <person name="Smith M.E."/>
        </authorList>
    </citation>
    <scope>NUCLEOTIDE SEQUENCE</scope>
    <source>
        <strain evidence="2">NRRL 1565</strain>
    </source>
</reference>
<organism evidence="2 3">
    <name type="scientific">Coemansia guatemalensis</name>
    <dbReference type="NCBI Taxonomy" id="2761395"/>
    <lineage>
        <taxon>Eukaryota</taxon>
        <taxon>Fungi</taxon>
        <taxon>Fungi incertae sedis</taxon>
        <taxon>Zoopagomycota</taxon>
        <taxon>Kickxellomycotina</taxon>
        <taxon>Kickxellomycetes</taxon>
        <taxon>Kickxellales</taxon>
        <taxon>Kickxellaceae</taxon>
        <taxon>Coemansia</taxon>
    </lineage>
</organism>
<name>A0A9W8LS22_9FUNG</name>
<proteinExistence type="predicted"/>
<dbReference type="EMBL" id="JANBUO010000996">
    <property type="protein sequence ID" value="KAJ2800376.1"/>
    <property type="molecule type" value="Genomic_DNA"/>
</dbReference>
<feature type="region of interest" description="Disordered" evidence="1">
    <location>
        <begin position="1"/>
        <end position="86"/>
    </location>
</feature>
<comment type="caution">
    <text evidence="2">The sequence shown here is derived from an EMBL/GenBank/DDBJ whole genome shotgun (WGS) entry which is preliminary data.</text>
</comment>
<accession>A0A9W8LS22</accession>
<dbReference type="OrthoDB" id="5533142at2759"/>
<protein>
    <submittedName>
        <fullName evidence="2">Uncharacterized protein</fullName>
    </submittedName>
</protein>
<keyword evidence="3" id="KW-1185">Reference proteome</keyword>
<sequence length="934" mass="101305">MTDTEQAHESADISSVQLTSPISFTSNDRRSSSQHKRRRRQVDALEITATAPPEQSSECAQSPRGDGSGSQGVDSGTGTSALKKVGGRSRPAPLVLMFEPVHGEGMQQRQQLSADDEAAGIQPENRSLGLLLVDPTTREYIEPELHDCRVRCVFDGIESRGIIYRARRMQARLNQHLQADRQRYIRVYAQRMEALNATGAFNPIDMQIIRGHLTMLRSASEPDPLQADGPVLDYAAETGHTYDAALASNGMARSVVENGVLRKRAVAADVEQALIQLVARFSLSPEFVGSAEFRKLCTTVFAAQKDGSLKEPFAMEASDYPLAVDRQWSHMRSAICRRLADASHYSVLLNGRYLHEQHGIVTMTLEIDGQRHLLELLEADVGTGHEVLAQNIVATLSSLGRSLPANAGAAAEMPPLLAVVSSGNLPGMCEIRREVARSISCCYHTQCVVQLIDALTASLMEEGEAGDRVTDCSTALVAVAQAVASDGEAQRQWAEHEGQRIVMPGTQSQLADGYLQLFQQIVAVDYEFLLSLKELLCQTGDIILAGHFDVLLNRGNAQMFLALVQMLALFERCQRLLRVPRSSSLADAAIVLARLEHTLNMLASGCATRASEDTQLVARRVLMRFREAIGGDPDGLLLSALLAHSLSLYPRVSVRESFAAPLTLSQLLGRTGEIWRLLHCRLDTPFSLPELHARWVAFRDALDSARDTHADELPSTFSLRRILNLVGLGAGDRPELEPMASVAAALCDGPVAAASSDVLDVLAGDGWDIHPSRLKDPVQHRELLVAAVAHMEQHTVDVPLLSPGSVAQRQNELLTCTFDGVQLAPEQQNPSDMFEDNTAVIASWQEASDVPIDDNPQDDGYGAMDTELDDPSRIVAYDAADTAAEVAAAAAAAATLISQSSIGADHGSTDSVLLPLPTLLMSYFDPAKLLSFYS</sequence>
<dbReference type="Proteomes" id="UP001140094">
    <property type="component" value="Unassembled WGS sequence"/>
</dbReference>